<dbReference type="STRING" id="1279009.ADICEAN_02642"/>
<evidence type="ECO:0000313" key="1">
    <source>
        <dbReference type="EMBL" id="EMR02247.1"/>
    </source>
</evidence>
<name>M7N4N2_9BACT</name>
<dbReference type="InterPro" id="IPR006597">
    <property type="entry name" value="Sel1-like"/>
</dbReference>
<reference evidence="1 2" key="1">
    <citation type="journal article" date="2013" name="Genome Announc.">
        <title>Draft Genome Sequence of Cesiribacter andamanensis Strain AMV16T, Isolated from a Soil Sample from a Mud Volcano in the Andaman Islands, India.</title>
        <authorList>
            <person name="Shivaji S."/>
            <person name="Ara S."/>
            <person name="Begum Z."/>
            <person name="Srinivas T.N."/>
            <person name="Singh A."/>
            <person name="Kumar Pinnaka A."/>
        </authorList>
    </citation>
    <scope>NUCLEOTIDE SEQUENCE [LARGE SCALE GENOMIC DNA]</scope>
    <source>
        <strain evidence="1 2">AMV16</strain>
    </source>
</reference>
<dbReference type="Pfam" id="PF08238">
    <property type="entry name" value="Sel1"/>
    <property type="match status" value="3"/>
</dbReference>
<organism evidence="1 2">
    <name type="scientific">Cesiribacter andamanensis AMV16</name>
    <dbReference type="NCBI Taxonomy" id="1279009"/>
    <lineage>
        <taxon>Bacteria</taxon>
        <taxon>Pseudomonadati</taxon>
        <taxon>Bacteroidota</taxon>
        <taxon>Cytophagia</taxon>
        <taxon>Cytophagales</taxon>
        <taxon>Cesiribacteraceae</taxon>
        <taxon>Cesiribacter</taxon>
    </lineage>
</organism>
<proteinExistence type="predicted"/>
<dbReference type="InterPro" id="IPR011990">
    <property type="entry name" value="TPR-like_helical_dom_sf"/>
</dbReference>
<dbReference type="EMBL" id="AODQ01000067">
    <property type="protein sequence ID" value="EMR02247.1"/>
    <property type="molecule type" value="Genomic_DNA"/>
</dbReference>
<dbReference type="InterPro" id="IPR050767">
    <property type="entry name" value="Sel1_AlgK"/>
</dbReference>
<protein>
    <submittedName>
        <fullName evidence="1">Sel1 repeat protein</fullName>
    </submittedName>
</protein>
<evidence type="ECO:0000313" key="2">
    <source>
        <dbReference type="Proteomes" id="UP000011910"/>
    </source>
</evidence>
<comment type="caution">
    <text evidence="1">The sequence shown here is derived from an EMBL/GenBank/DDBJ whole genome shotgun (WGS) entry which is preliminary data.</text>
</comment>
<dbReference type="SMART" id="SM00671">
    <property type="entry name" value="SEL1"/>
    <property type="match status" value="3"/>
</dbReference>
<dbReference type="PANTHER" id="PTHR11102:SF160">
    <property type="entry name" value="ERAD-ASSOCIATED E3 UBIQUITIN-PROTEIN LIGASE COMPONENT HRD3"/>
    <property type="match status" value="1"/>
</dbReference>
<dbReference type="OrthoDB" id="1494978at2"/>
<gene>
    <name evidence="1" type="ORF">ADICEAN_02642</name>
</gene>
<dbReference type="PANTHER" id="PTHR11102">
    <property type="entry name" value="SEL-1-LIKE PROTEIN"/>
    <property type="match status" value="1"/>
</dbReference>
<sequence>MTHPQFLQALQEAADFRFSDGTDTWLFTASRPLVQVEGQNFIVLAEDELGESQMGIRAQEEPSRANLFLIEEGEATFMALSASELYHRKALLGYFSQLSSGKRKAYDDLLEQYKDCSGCLYWIASGLMTSEYDGRRYNPQRNRQAAELLEQVAAAGDPRACRDLASYYSWQADKREQAFHWMLKAASLGDLADKKRLADDIIDDWPDKIALALDLLAQLQAANYARGWCLWKEANIYLKGTGLPVDLKKGLGLLEAAAALEWAPAMADLSYFMYKGIGMEADQQQAIALLQKANSLSPNRYTDILKQLPSA</sequence>
<dbReference type="Gene3D" id="1.25.40.10">
    <property type="entry name" value="Tetratricopeptide repeat domain"/>
    <property type="match status" value="1"/>
</dbReference>
<dbReference type="RefSeq" id="WP_009196032.1">
    <property type="nucleotide sequence ID" value="NZ_AODQ01000067.1"/>
</dbReference>
<dbReference type="SUPFAM" id="SSF81901">
    <property type="entry name" value="HCP-like"/>
    <property type="match status" value="1"/>
</dbReference>
<accession>M7N4N2</accession>
<keyword evidence="2" id="KW-1185">Reference proteome</keyword>
<dbReference type="AlphaFoldDB" id="M7N4N2"/>
<dbReference type="Proteomes" id="UP000011910">
    <property type="component" value="Unassembled WGS sequence"/>
</dbReference>